<evidence type="ECO:0000256" key="2">
    <source>
        <dbReference type="ARBA" id="ARBA00005189"/>
    </source>
</evidence>
<evidence type="ECO:0000256" key="16">
    <source>
        <dbReference type="ARBA" id="ARBA00048686"/>
    </source>
</evidence>
<dbReference type="AlphaFoldDB" id="A0A507C4B9"/>
<dbReference type="EMBL" id="QEAO01000026">
    <property type="protein sequence ID" value="TPX32826.1"/>
    <property type="molecule type" value="Genomic_DNA"/>
</dbReference>
<dbReference type="GeneID" id="42005389"/>
<dbReference type="PANTHER" id="PTHR24317:SF7">
    <property type="entry name" value="PEROXISOMAL TRANS-2-ENOYL-COA REDUCTASE"/>
    <property type="match status" value="1"/>
</dbReference>
<evidence type="ECO:0000256" key="4">
    <source>
        <dbReference type="ARBA" id="ARBA00022553"/>
    </source>
</evidence>
<reference evidence="21 22" key="1">
    <citation type="journal article" date="2019" name="Sci. Rep.">
        <title>Comparative genomics of chytrid fungi reveal insights into the obligate biotrophic and pathogenic lifestyle of Synchytrium endobioticum.</title>
        <authorList>
            <person name="van de Vossenberg B.T.L.H."/>
            <person name="Warris S."/>
            <person name="Nguyen H.D.T."/>
            <person name="van Gent-Pelzer M.P.E."/>
            <person name="Joly D.L."/>
            <person name="van de Geest H.C."/>
            <person name="Bonants P.J.M."/>
            <person name="Smith D.S."/>
            <person name="Levesque C.A."/>
            <person name="van der Lee T.A.J."/>
        </authorList>
    </citation>
    <scope>NUCLEOTIDE SEQUENCE [LARGE SCALE GENOMIC DNA]</scope>
    <source>
        <strain evidence="21 22">JEL517</strain>
    </source>
</reference>
<evidence type="ECO:0000256" key="14">
    <source>
        <dbReference type="ARBA" id="ARBA00041063"/>
    </source>
</evidence>
<dbReference type="OrthoDB" id="2136131at2759"/>
<evidence type="ECO:0000256" key="1">
    <source>
        <dbReference type="ARBA" id="ARBA00004275"/>
    </source>
</evidence>
<keyword evidence="3" id="KW-0444">Lipid biosynthesis</keyword>
<comment type="pathway">
    <text evidence="2">Lipid metabolism.</text>
</comment>
<dbReference type="InterPro" id="IPR052388">
    <property type="entry name" value="Peroxisomal_t2-enoyl-CoA_red"/>
</dbReference>
<gene>
    <name evidence="21" type="ORF">SmJEL517_g04164</name>
</gene>
<evidence type="ECO:0000313" key="22">
    <source>
        <dbReference type="Proteomes" id="UP000319731"/>
    </source>
</evidence>
<evidence type="ECO:0000256" key="18">
    <source>
        <dbReference type="ARBA" id="ARBA00049251"/>
    </source>
</evidence>
<keyword evidence="7" id="KW-0560">Oxidoreductase</keyword>
<dbReference type="GO" id="GO:0005777">
    <property type="term" value="C:peroxisome"/>
    <property type="evidence" value="ECO:0007669"/>
    <property type="project" value="UniProtKB-SubCell"/>
</dbReference>
<keyword evidence="9" id="KW-0576">Peroxisome</keyword>
<comment type="subcellular location">
    <subcellularLocation>
        <location evidence="1">Peroxisome</location>
    </subcellularLocation>
</comment>
<comment type="caution">
    <text evidence="21">The sequence shown here is derived from an EMBL/GenBank/DDBJ whole genome shotgun (WGS) entry which is preliminary data.</text>
</comment>
<dbReference type="InterPro" id="IPR002347">
    <property type="entry name" value="SDR_fam"/>
</dbReference>
<evidence type="ECO:0000256" key="17">
    <source>
        <dbReference type="ARBA" id="ARBA00049108"/>
    </source>
</evidence>
<evidence type="ECO:0000256" key="15">
    <source>
        <dbReference type="ARBA" id="ARBA00047570"/>
    </source>
</evidence>
<comment type="subunit">
    <text evidence="12">Interacts with PEX5, probably required to target it into peroxisomes.</text>
</comment>
<sequence>MSGKYNSIFKEGILNGKIIIVTGGGTGLGRTLTHELVSLGAVVLISGRREAKLKEVAEEIKTIYGPNKCHYAIMNIRDEKQVREVMQGWVKKFGYISALVNNAGGQFASPAENLPTNGWKAVIDLNLNGTFHVTKAAFDFYLKEHGGAIVNVILDVRNGKVGTVHSAASRSGIIAMTKSLCLEWAKYGIRINDVVPSKMIGSGIAGYPEAVWKRRVEQSWRNPAGRMSTESECANAITFLLTPGAAYVSGVIVPVTAGGDLRNGDSDDGLFPKESKFPVYLGFEEETFMETLETPEVFRDLMKTYLKGGKL</sequence>
<comment type="catalytic activity">
    <reaction evidence="18">
        <text>a (2E)-enoyl-CoA + NADPH + H(+) = a 2,3-saturated acyl-CoA + NADP(+)</text>
        <dbReference type="Rhea" id="RHEA:33763"/>
        <dbReference type="ChEBI" id="CHEBI:15378"/>
        <dbReference type="ChEBI" id="CHEBI:57783"/>
        <dbReference type="ChEBI" id="CHEBI:58349"/>
        <dbReference type="ChEBI" id="CHEBI:58856"/>
        <dbReference type="ChEBI" id="CHEBI:65111"/>
        <dbReference type="EC" id="1.3.1.38"/>
    </reaction>
    <physiologicalReaction direction="left-to-right" evidence="18">
        <dbReference type="Rhea" id="RHEA:33764"/>
    </physiologicalReaction>
</comment>
<comment type="catalytic activity">
    <reaction evidence="17">
        <text>(2E)-hexenoyl-CoA + NADPH + H(+) = hexanoyl-CoA + NADP(+)</text>
        <dbReference type="Rhea" id="RHEA:44956"/>
        <dbReference type="ChEBI" id="CHEBI:15378"/>
        <dbReference type="ChEBI" id="CHEBI:57783"/>
        <dbReference type="ChEBI" id="CHEBI:58349"/>
        <dbReference type="ChEBI" id="CHEBI:62077"/>
        <dbReference type="ChEBI" id="CHEBI:62620"/>
    </reaction>
    <physiologicalReaction direction="left-to-right" evidence="17">
        <dbReference type="Rhea" id="RHEA:44957"/>
    </physiologicalReaction>
</comment>
<evidence type="ECO:0000256" key="12">
    <source>
        <dbReference type="ARBA" id="ARBA00038622"/>
    </source>
</evidence>
<dbReference type="RefSeq" id="XP_031023963.1">
    <property type="nucleotide sequence ID" value="XM_031170092.1"/>
</dbReference>
<dbReference type="GO" id="GO:0006633">
    <property type="term" value="P:fatty acid biosynthetic process"/>
    <property type="evidence" value="ECO:0007669"/>
    <property type="project" value="UniProtKB-KW"/>
</dbReference>
<keyword evidence="8" id="KW-0443">Lipid metabolism</keyword>
<organism evidence="21 22">
    <name type="scientific">Synchytrium microbalum</name>
    <dbReference type="NCBI Taxonomy" id="1806994"/>
    <lineage>
        <taxon>Eukaryota</taxon>
        <taxon>Fungi</taxon>
        <taxon>Fungi incertae sedis</taxon>
        <taxon>Chytridiomycota</taxon>
        <taxon>Chytridiomycota incertae sedis</taxon>
        <taxon>Chytridiomycetes</taxon>
        <taxon>Synchytriales</taxon>
        <taxon>Synchytriaceae</taxon>
        <taxon>Synchytrium</taxon>
    </lineage>
</organism>
<dbReference type="SUPFAM" id="SSF51735">
    <property type="entry name" value="NAD(P)-binding Rossmann-fold domains"/>
    <property type="match status" value="1"/>
</dbReference>
<evidence type="ECO:0000256" key="19">
    <source>
        <dbReference type="ARBA" id="ARBA00049386"/>
    </source>
</evidence>
<evidence type="ECO:0000256" key="8">
    <source>
        <dbReference type="ARBA" id="ARBA00023098"/>
    </source>
</evidence>
<evidence type="ECO:0000256" key="10">
    <source>
        <dbReference type="ARBA" id="ARBA00023160"/>
    </source>
</evidence>
<comment type="catalytic activity">
    <reaction evidence="15">
        <text>(2E)-dodecenoyl-CoA + NADPH + H(+) = dodecanoyl-CoA + NADP(+)</text>
        <dbReference type="Rhea" id="RHEA:44964"/>
        <dbReference type="ChEBI" id="CHEBI:15378"/>
        <dbReference type="ChEBI" id="CHEBI:57330"/>
        <dbReference type="ChEBI" id="CHEBI:57375"/>
        <dbReference type="ChEBI" id="CHEBI:57783"/>
        <dbReference type="ChEBI" id="CHEBI:58349"/>
    </reaction>
    <physiologicalReaction direction="left-to-right" evidence="15">
        <dbReference type="Rhea" id="RHEA:44965"/>
    </physiologicalReaction>
</comment>
<evidence type="ECO:0000256" key="11">
    <source>
        <dbReference type="ARBA" id="ARBA00037124"/>
    </source>
</evidence>
<comment type="catalytic activity">
    <reaction evidence="16">
        <text>(2E)-tetradecenoyl-CoA + NADPH + H(+) = tetradecanoyl-CoA + NADP(+)</text>
        <dbReference type="Rhea" id="RHEA:44968"/>
        <dbReference type="ChEBI" id="CHEBI:15378"/>
        <dbReference type="ChEBI" id="CHEBI:57385"/>
        <dbReference type="ChEBI" id="CHEBI:57783"/>
        <dbReference type="ChEBI" id="CHEBI:58349"/>
        <dbReference type="ChEBI" id="CHEBI:61405"/>
    </reaction>
    <physiologicalReaction direction="left-to-right" evidence="16">
        <dbReference type="Rhea" id="RHEA:44969"/>
    </physiologicalReaction>
</comment>
<dbReference type="PANTHER" id="PTHR24317">
    <property type="entry name" value="PEROXISOMAL TRANS-2-ENOYL-COA REDUCTASE"/>
    <property type="match status" value="1"/>
</dbReference>
<dbReference type="Proteomes" id="UP000319731">
    <property type="component" value="Unassembled WGS sequence"/>
</dbReference>
<evidence type="ECO:0000256" key="3">
    <source>
        <dbReference type="ARBA" id="ARBA00022516"/>
    </source>
</evidence>
<evidence type="ECO:0000313" key="21">
    <source>
        <dbReference type="EMBL" id="TPX32826.1"/>
    </source>
</evidence>
<evidence type="ECO:0000256" key="5">
    <source>
        <dbReference type="ARBA" id="ARBA00022832"/>
    </source>
</evidence>
<protein>
    <recommendedName>
        <fullName evidence="14">Peroxisomal trans-2-enoyl-CoA reductase</fullName>
        <ecNumber evidence="13">1.3.1.38</ecNumber>
    </recommendedName>
</protein>
<keyword evidence="6" id="KW-0521">NADP</keyword>
<dbReference type="InterPro" id="IPR036291">
    <property type="entry name" value="NAD(P)-bd_dom_sf"/>
</dbReference>
<dbReference type="STRING" id="1806994.A0A507C4B9"/>
<name>A0A507C4B9_9FUNG</name>
<dbReference type="GO" id="GO:0019166">
    <property type="term" value="F:trans-2-enoyl-CoA reductase (NADPH) activity"/>
    <property type="evidence" value="ECO:0007669"/>
    <property type="project" value="UniProtKB-EC"/>
</dbReference>
<evidence type="ECO:0000256" key="20">
    <source>
        <dbReference type="ARBA" id="ARBA00049559"/>
    </source>
</evidence>
<dbReference type="EC" id="1.3.1.38" evidence="13"/>
<evidence type="ECO:0000256" key="7">
    <source>
        <dbReference type="ARBA" id="ARBA00023002"/>
    </source>
</evidence>
<keyword evidence="5" id="KW-0276">Fatty acid metabolism</keyword>
<evidence type="ECO:0000256" key="6">
    <source>
        <dbReference type="ARBA" id="ARBA00022857"/>
    </source>
</evidence>
<dbReference type="Gene3D" id="3.40.50.720">
    <property type="entry name" value="NAD(P)-binding Rossmann-like Domain"/>
    <property type="match status" value="1"/>
</dbReference>
<comment type="function">
    <text evidence="11">Participates in chain elongation of fatty acids. Catalyzes the reduction of trans-2-enoyl-CoAs of varying chain lengths from 6:1 to 16:1, having maximum activity with 10:1 CoA. Has no 2,4-dienoyl-CoA reductase activity.</text>
</comment>
<keyword evidence="10" id="KW-0275">Fatty acid biosynthesis</keyword>
<evidence type="ECO:0000256" key="9">
    <source>
        <dbReference type="ARBA" id="ARBA00023140"/>
    </source>
</evidence>
<dbReference type="PRINTS" id="PR00081">
    <property type="entry name" value="GDHRDH"/>
</dbReference>
<accession>A0A507C4B9</accession>
<evidence type="ECO:0000256" key="13">
    <source>
        <dbReference type="ARBA" id="ARBA00038849"/>
    </source>
</evidence>
<keyword evidence="4" id="KW-0597">Phosphoprotein</keyword>
<proteinExistence type="predicted"/>
<comment type="catalytic activity">
    <reaction evidence="20">
        <text>(2E)-octenoyl-CoA + NADPH + H(+) = octanoyl-CoA + NADP(+)</text>
        <dbReference type="Rhea" id="RHEA:44952"/>
        <dbReference type="ChEBI" id="CHEBI:15378"/>
        <dbReference type="ChEBI" id="CHEBI:57386"/>
        <dbReference type="ChEBI" id="CHEBI:57783"/>
        <dbReference type="ChEBI" id="CHEBI:58349"/>
        <dbReference type="ChEBI" id="CHEBI:62242"/>
    </reaction>
    <physiologicalReaction direction="left-to-right" evidence="20">
        <dbReference type="Rhea" id="RHEA:44953"/>
    </physiologicalReaction>
</comment>
<comment type="catalytic activity">
    <reaction evidence="19">
        <text>(2E)-decenoyl-CoA + NADPH + H(+) = decanoyl-CoA + NADP(+)</text>
        <dbReference type="Rhea" id="RHEA:44960"/>
        <dbReference type="ChEBI" id="CHEBI:15378"/>
        <dbReference type="ChEBI" id="CHEBI:57783"/>
        <dbReference type="ChEBI" id="CHEBI:58349"/>
        <dbReference type="ChEBI" id="CHEBI:61406"/>
        <dbReference type="ChEBI" id="CHEBI:61430"/>
    </reaction>
    <physiologicalReaction direction="left-to-right" evidence="19">
        <dbReference type="Rhea" id="RHEA:44961"/>
    </physiologicalReaction>
</comment>
<dbReference type="Pfam" id="PF00106">
    <property type="entry name" value="adh_short"/>
    <property type="match status" value="1"/>
</dbReference>
<keyword evidence="22" id="KW-1185">Reference proteome</keyword>